<organism evidence="1 2">
    <name type="scientific">Gynuella sunshinyii YC6258</name>
    <dbReference type="NCBI Taxonomy" id="1445510"/>
    <lineage>
        <taxon>Bacteria</taxon>
        <taxon>Pseudomonadati</taxon>
        <taxon>Pseudomonadota</taxon>
        <taxon>Gammaproteobacteria</taxon>
        <taxon>Oceanospirillales</taxon>
        <taxon>Saccharospirillaceae</taxon>
        <taxon>Gynuella</taxon>
    </lineage>
</organism>
<dbReference type="KEGG" id="gsn:YC6258_05094"/>
<evidence type="ECO:0008006" key="3">
    <source>
        <dbReference type="Google" id="ProtNLM"/>
    </source>
</evidence>
<protein>
    <recommendedName>
        <fullName evidence="3">DUF2931 family protein</fullName>
    </recommendedName>
</protein>
<dbReference type="OrthoDB" id="6369105at2"/>
<evidence type="ECO:0000313" key="1">
    <source>
        <dbReference type="EMBL" id="AJQ97124.1"/>
    </source>
</evidence>
<dbReference type="HOGENOM" id="CLU_1265456_0_0_6"/>
<dbReference type="Pfam" id="PF11153">
    <property type="entry name" value="DUF2931"/>
    <property type="match status" value="1"/>
</dbReference>
<sequence>MGFVAREVKYLYWLIALPLLLNGCDEKTYDYGFDTGGFGGSGWPIWVESLVINEAWRLPVGALSGGEAEISKRPPGGKSASAGWVPLPHTVRVRWFSYRTQTFYEATAEIPEDKQKQIKQWFKKYPRKKYFHDLVTGIRGQGEIQLWWYVGCVGIDCPKGPKNYEYHYFELTPRIQATVAEGDARRHREGTRQEVEMGFLPPEVLDLIPPGQDKSESVTGSE</sequence>
<dbReference type="RefSeq" id="WP_052830510.1">
    <property type="nucleotide sequence ID" value="NZ_CP007142.1"/>
</dbReference>
<reference evidence="1 2" key="1">
    <citation type="submission" date="2014-01" db="EMBL/GenBank/DDBJ databases">
        <title>Full genme sequencing of cellulolytic bacterium Gynuella sunshinyii YC6258T gen. nov., sp. nov.</title>
        <authorList>
            <person name="Khan H."/>
            <person name="Chung E.J."/>
            <person name="Chung Y.R."/>
        </authorList>
    </citation>
    <scope>NUCLEOTIDE SEQUENCE [LARGE SCALE GENOMIC DNA]</scope>
    <source>
        <strain evidence="1 2">YC6258</strain>
    </source>
</reference>
<keyword evidence="2" id="KW-1185">Reference proteome</keyword>
<dbReference type="Proteomes" id="UP000032266">
    <property type="component" value="Chromosome"/>
</dbReference>
<dbReference type="AlphaFoldDB" id="A0A0C5W3A0"/>
<gene>
    <name evidence="1" type="ORF">YC6258_05094</name>
</gene>
<name>A0A0C5W3A0_9GAMM</name>
<evidence type="ECO:0000313" key="2">
    <source>
        <dbReference type="Proteomes" id="UP000032266"/>
    </source>
</evidence>
<proteinExistence type="predicted"/>
<dbReference type="InterPro" id="IPR021326">
    <property type="entry name" value="DUF2931"/>
</dbReference>
<accession>A0A0C5W3A0</accession>
<dbReference type="EMBL" id="CP007142">
    <property type="protein sequence ID" value="AJQ97124.1"/>
    <property type="molecule type" value="Genomic_DNA"/>
</dbReference>
<dbReference type="STRING" id="1445510.YC6258_05094"/>